<dbReference type="AlphaFoldDB" id="A0AAW9RP63"/>
<name>A0AAW9RP63_9HYPH</name>
<evidence type="ECO:0000313" key="3">
    <source>
        <dbReference type="Proteomes" id="UP001378188"/>
    </source>
</evidence>
<feature type="chain" id="PRO_5043679066" evidence="1">
    <location>
        <begin position="29"/>
        <end position="163"/>
    </location>
</feature>
<protein>
    <submittedName>
        <fullName evidence="2">DUF411 domain-containing protein</fullName>
    </submittedName>
</protein>
<accession>A0AAW9RP63</accession>
<sequence>MKQPTGTRRAFLVGVATLLAVPPLRAVAQGVGPSIHVVKDPNCGCCSAWIDILEDEGFSVTTERSFGTLLMRYKLDNGIPREMASCHTARLEEYTIEGHVPVADIRRLLIERPEAVGLAVPGMPYGSPGMGPESEREAYDVVLIRPDGSTEVFASYSSASTPN</sequence>
<keyword evidence="3" id="KW-1185">Reference proteome</keyword>
<dbReference type="Proteomes" id="UP001378188">
    <property type="component" value="Unassembled WGS sequence"/>
</dbReference>
<evidence type="ECO:0000256" key="1">
    <source>
        <dbReference type="SAM" id="SignalP"/>
    </source>
</evidence>
<comment type="caution">
    <text evidence="2">The sequence shown here is derived from an EMBL/GenBank/DDBJ whole genome shotgun (WGS) entry which is preliminary data.</text>
</comment>
<gene>
    <name evidence="2" type="ORF">V3328_04345</name>
</gene>
<dbReference type="InterPro" id="IPR007332">
    <property type="entry name" value="DUF411"/>
</dbReference>
<proteinExistence type="predicted"/>
<evidence type="ECO:0000313" key="2">
    <source>
        <dbReference type="EMBL" id="MEJ8570688.1"/>
    </source>
</evidence>
<organism evidence="2 3">
    <name type="scientific">Microbaculum marinum</name>
    <dbReference type="NCBI Taxonomy" id="1764581"/>
    <lineage>
        <taxon>Bacteria</taxon>
        <taxon>Pseudomonadati</taxon>
        <taxon>Pseudomonadota</taxon>
        <taxon>Alphaproteobacteria</taxon>
        <taxon>Hyphomicrobiales</taxon>
        <taxon>Tepidamorphaceae</taxon>
        <taxon>Microbaculum</taxon>
    </lineage>
</organism>
<keyword evidence="1" id="KW-0732">Signal</keyword>
<dbReference type="RefSeq" id="WP_340328434.1">
    <property type="nucleotide sequence ID" value="NZ_JAZHOF010000002.1"/>
</dbReference>
<dbReference type="EMBL" id="JAZHOF010000002">
    <property type="protein sequence ID" value="MEJ8570688.1"/>
    <property type="molecule type" value="Genomic_DNA"/>
</dbReference>
<dbReference type="Pfam" id="PF04214">
    <property type="entry name" value="DUF411"/>
    <property type="match status" value="1"/>
</dbReference>
<feature type="signal peptide" evidence="1">
    <location>
        <begin position="1"/>
        <end position="28"/>
    </location>
</feature>
<reference evidence="2 3" key="1">
    <citation type="submission" date="2024-02" db="EMBL/GenBank/DDBJ databases">
        <title>Genome analysis and characterization of Microbaculum marinisediminis sp. nov., isolated from marine sediment.</title>
        <authorList>
            <person name="Du Z.-J."/>
            <person name="Ye Y.-Q."/>
            <person name="Zhang Z.-R."/>
            <person name="Yuan S.-M."/>
            <person name="Zhang X.-Y."/>
        </authorList>
    </citation>
    <scope>NUCLEOTIDE SEQUENCE [LARGE SCALE GENOMIC DNA]</scope>
    <source>
        <strain evidence="2 3">SDUM1044001</strain>
    </source>
</reference>